<sequence length="292" mass="32190">MGLRFLHCSDIHLLSLRGVGPHRFLNKRLTGGVNLMLKRGKHHDEALFDRMCEHARDRAVDRVVITGDLSNLALEQEFEHIRTKLRAIGVPVTVIPGNHDAYTRGSVRNRRFEQMLDEFMAGERSEGGDYPFVQRYGDVALVGVSTAQASLPMYAVGTVGPEQLERLDGVLERLGAEGLGRIVLIHHPVVPGVSKKRHDLLDIDAFGEVIARRGAELILHGHEHTLLEGTLAGPDSERPVPVHGISSGTNISQHEGRRAAFAIYQVSAASIERELHVWDGEDFRPQPGEAAA</sequence>
<dbReference type="STRING" id="391625.PPSIR1_13003"/>
<name>A6G0A5_9BACT</name>
<dbReference type="eggNOG" id="COG1409">
    <property type="taxonomic scope" value="Bacteria"/>
</dbReference>
<keyword evidence="7" id="KW-1185">Reference proteome</keyword>
<keyword evidence="2" id="KW-0378">Hydrolase</keyword>
<dbReference type="InterPro" id="IPR029052">
    <property type="entry name" value="Metallo-depent_PP-like"/>
</dbReference>
<dbReference type="Gene3D" id="3.60.21.10">
    <property type="match status" value="1"/>
</dbReference>
<accession>A6G0A5</accession>
<dbReference type="InterPro" id="IPR050884">
    <property type="entry name" value="CNP_phosphodiesterase-III"/>
</dbReference>
<proteinExistence type="inferred from homology"/>
<evidence type="ECO:0000259" key="5">
    <source>
        <dbReference type="Pfam" id="PF00149"/>
    </source>
</evidence>
<dbReference type="Pfam" id="PF00149">
    <property type="entry name" value="Metallophos"/>
    <property type="match status" value="1"/>
</dbReference>
<organism evidence="6 7">
    <name type="scientific">Plesiocystis pacifica SIR-1</name>
    <dbReference type="NCBI Taxonomy" id="391625"/>
    <lineage>
        <taxon>Bacteria</taxon>
        <taxon>Pseudomonadati</taxon>
        <taxon>Myxococcota</taxon>
        <taxon>Polyangia</taxon>
        <taxon>Nannocystales</taxon>
        <taxon>Nannocystaceae</taxon>
        <taxon>Plesiocystis</taxon>
    </lineage>
</organism>
<dbReference type="PANTHER" id="PTHR42988">
    <property type="entry name" value="PHOSPHOHYDROLASE"/>
    <property type="match status" value="1"/>
</dbReference>
<gene>
    <name evidence="6" type="ORF">PPSIR1_13003</name>
</gene>
<dbReference type="EMBL" id="ABCS01000008">
    <property type="protein sequence ID" value="EDM80802.1"/>
    <property type="molecule type" value="Genomic_DNA"/>
</dbReference>
<dbReference type="AlphaFoldDB" id="A6G0A5"/>
<protein>
    <submittedName>
        <fullName evidence="6">Metallophosphoesterase</fullName>
    </submittedName>
</protein>
<evidence type="ECO:0000313" key="6">
    <source>
        <dbReference type="EMBL" id="EDM80802.1"/>
    </source>
</evidence>
<evidence type="ECO:0000313" key="7">
    <source>
        <dbReference type="Proteomes" id="UP000005801"/>
    </source>
</evidence>
<keyword evidence="3" id="KW-0408">Iron</keyword>
<comment type="caution">
    <text evidence="6">The sequence shown here is derived from an EMBL/GenBank/DDBJ whole genome shotgun (WGS) entry which is preliminary data.</text>
</comment>
<reference evidence="6 7" key="1">
    <citation type="submission" date="2007-06" db="EMBL/GenBank/DDBJ databases">
        <authorList>
            <person name="Shimkets L."/>
            <person name="Ferriera S."/>
            <person name="Johnson J."/>
            <person name="Kravitz S."/>
            <person name="Beeson K."/>
            <person name="Sutton G."/>
            <person name="Rogers Y.-H."/>
            <person name="Friedman R."/>
            <person name="Frazier M."/>
            <person name="Venter J.C."/>
        </authorList>
    </citation>
    <scope>NUCLEOTIDE SEQUENCE [LARGE SCALE GENOMIC DNA]</scope>
    <source>
        <strain evidence="6 7">SIR-1</strain>
    </source>
</reference>
<keyword evidence="1" id="KW-0479">Metal-binding</keyword>
<dbReference type="SUPFAM" id="SSF56300">
    <property type="entry name" value="Metallo-dependent phosphatases"/>
    <property type="match status" value="1"/>
</dbReference>
<feature type="domain" description="Calcineurin-like phosphoesterase" evidence="5">
    <location>
        <begin position="3"/>
        <end position="225"/>
    </location>
</feature>
<comment type="similarity">
    <text evidence="4">Belongs to the cyclic nucleotide phosphodiesterase class-III family.</text>
</comment>
<dbReference type="GO" id="GO:0016787">
    <property type="term" value="F:hydrolase activity"/>
    <property type="evidence" value="ECO:0007669"/>
    <property type="project" value="UniProtKB-KW"/>
</dbReference>
<dbReference type="GO" id="GO:0046872">
    <property type="term" value="F:metal ion binding"/>
    <property type="evidence" value="ECO:0007669"/>
    <property type="project" value="UniProtKB-KW"/>
</dbReference>
<dbReference type="InterPro" id="IPR004843">
    <property type="entry name" value="Calcineurin-like_PHP"/>
</dbReference>
<evidence type="ECO:0000256" key="2">
    <source>
        <dbReference type="ARBA" id="ARBA00022801"/>
    </source>
</evidence>
<evidence type="ECO:0000256" key="3">
    <source>
        <dbReference type="ARBA" id="ARBA00023004"/>
    </source>
</evidence>
<evidence type="ECO:0000256" key="1">
    <source>
        <dbReference type="ARBA" id="ARBA00022723"/>
    </source>
</evidence>
<evidence type="ECO:0000256" key="4">
    <source>
        <dbReference type="ARBA" id="ARBA00025742"/>
    </source>
</evidence>
<dbReference type="Proteomes" id="UP000005801">
    <property type="component" value="Unassembled WGS sequence"/>
</dbReference>
<dbReference type="PANTHER" id="PTHR42988:SF2">
    <property type="entry name" value="CYCLIC NUCLEOTIDE PHOSPHODIESTERASE CBUA0032-RELATED"/>
    <property type="match status" value="1"/>
</dbReference>